<dbReference type="PANTHER" id="PTHR30632:SF16">
    <property type="entry name" value="MOLYBDATE_TUNGSTATE-BINDING PROTEIN WTPA"/>
    <property type="match status" value="1"/>
</dbReference>
<name>A0A557SWA8_9ARCH</name>
<evidence type="ECO:0000313" key="3">
    <source>
        <dbReference type="EMBL" id="TVP40895.1"/>
    </source>
</evidence>
<dbReference type="GO" id="GO:0015689">
    <property type="term" value="P:molybdate ion transport"/>
    <property type="evidence" value="ECO:0007669"/>
    <property type="project" value="TreeGrafter"/>
</dbReference>
<protein>
    <submittedName>
        <fullName evidence="3">Molybdate/tungstate transport system protein ModA</fullName>
    </submittedName>
</protein>
<accession>A0A557SWA8</accession>
<dbReference type="Gene3D" id="3.40.190.10">
    <property type="entry name" value="Periplasmic binding protein-like II"/>
    <property type="match status" value="2"/>
</dbReference>
<keyword evidence="2" id="KW-0812">Transmembrane</keyword>
<sequence>MNIIINYLMTNKKQNGLFLILFVIIGLYSVHLLGEFSSAKGTVTGDNQDKVFVMYAGSLVKIFEEVIGPAFQSESGYPYVGEGKGSVQVSNLIKDGFRTPDVFVSAGTVPMTRLMDTTPPLVDWLLKFGSAEIVIAYSPSSPHFGDLERARMGEIPWYEVVSQDGFKFGRTDPELDPKGYYGIITADLANNYYNDSTIKDRIFGEDRNPKQIFPEETLKTVLETGSLDAVIAYKHEAISRDLPYITLPKEINLGDSTYSDLYKLANYTLKADQKTIYGEPVDFSITIPKTVKNMDGAISFVNFILSKNGSQLLESQGLNPINITSEGNTDDIPFSIKETIP</sequence>
<dbReference type="PANTHER" id="PTHR30632">
    <property type="entry name" value="MOLYBDATE-BINDING PERIPLASMIC PROTEIN"/>
    <property type="match status" value="1"/>
</dbReference>
<gene>
    <name evidence="3" type="ORF">NARC_50076</name>
</gene>
<dbReference type="CDD" id="cd13540">
    <property type="entry name" value="PBP2_ModA_WtpA"/>
    <property type="match status" value="1"/>
</dbReference>
<dbReference type="RefSeq" id="WP_222424817.1">
    <property type="nucleotide sequence ID" value="NZ_ML675581.1"/>
</dbReference>
<comment type="caution">
    <text evidence="3">The sequence shown here is derived from an EMBL/GenBank/DDBJ whole genome shotgun (WGS) entry which is preliminary data.</text>
</comment>
<dbReference type="AlphaFoldDB" id="A0A557SWA8"/>
<comment type="similarity">
    <text evidence="1">Belongs to the bacterial solute-binding protein 1 family. WtpA subfamily.</text>
</comment>
<keyword evidence="4" id="KW-1185">Reference proteome</keyword>
<dbReference type="InterPro" id="IPR050682">
    <property type="entry name" value="ModA/WtpA"/>
</dbReference>
<reference evidence="3 4" key="1">
    <citation type="journal article" date="2019" name="Front. Microbiol.">
        <title>Ammonia Oxidation by the Arctic Terrestrial Thaumarchaeote Candidatus Nitrosocosmicus arcticus Is Stimulated by Increasing Temperatures.</title>
        <authorList>
            <person name="Alves R.J.E."/>
            <person name="Kerou M."/>
            <person name="Zappe A."/>
            <person name="Bittner R."/>
            <person name="Abby S.S."/>
            <person name="Schmidt H.A."/>
            <person name="Pfeifer K."/>
            <person name="Schleper C."/>
        </authorList>
    </citation>
    <scope>NUCLEOTIDE SEQUENCE [LARGE SCALE GENOMIC DNA]</scope>
    <source>
        <strain evidence="3 4">Kfb</strain>
    </source>
</reference>
<dbReference type="SUPFAM" id="SSF53850">
    <property type="entry name" value="Periplasmic binding protein-like II"/>
    <property type="match status" value="1"/>
</dbReference>
<organism evidence="3 4">
    <name type="scientific">Candidatus Nitrosocosmicus arcticus</name>
    <dbReference type="NCBI Taxonomy" id="2035267"/>
    <lineage>
        <taxon>Archaea</taxon>
        <taxon>Nitrososphaerota</taxon>
        <taxon>Nitrososphaeria</taxon>
        <taxon>Nitrososphaerales</taxon>
        <taxon>Nitrososphaeraceae</taxon>
        <taxon>Candidatus Nitrosocosmicus</taxon>
    </lineage>
</organism>
<dbReference type="EMBL" id="VOAH01000005">
    <property type="protein sequence ID" value="TVP40895.1"/>
    <property type="molecule type" value="Genomic_DNA"/>
</dbReference>
<evidence type="ECO:0000313" key="4">
    <source>
        <dbReference type="Proteomes" id="UP000315289"/>
    </source>
</evidence>
<dbReference type="Pfam" id="PF13531">
    <property type="entry name" value="SBP_bac_11"/>
    <property type="match status" value="1"/>
</dbReference>
<dbReference type="GO" id="GO:0030973">
    <property type="term" value="F:molybdate ion binding"/>
    <property type="evidence" value="ECO:0007669"/>
    <property type="project" value="TreeGrafter"/>
</dbReference>
<keyword evidence="2" id="KW-0472">Membrane</keyword>
<feature type="transmembrane region" description="Helical" evidence="2">
    <location>
        <begin position="16"/>
        <end position="34"/>
    </location>
</feature>
<proteinExistence type="inferred from homology"/>
<keyword evidence="2" id="KW-1133">Transmembrane helix</keyword>
<evidence type="ECO:0000256" key="2">
    <source>
        <dbReference type="SAM" id="Phobius"/>
    </source>
</evidence>
<dbReference type="Proteomes" id="UP000315289">
    <property type="component" value="Unassembled WGS sequence"/>
</dbReference>
<evidence type="ECO:0000256" key="1">
    <source>
        <dbReference type="ARBA" id="ARBA00009438"/>
    </source>
</evidence>